<evidence type="ECO:0000256" key="1">
    <source>
        <dbReference type="SAM" id="MobiDB-lite"/>
    </source>
</evidence>
<feature type="compositionally biased region" description="Polar residues" evidence="1">
    <location>
        <begin position="294"/>
        <end position="309"/>
    </location>
</feature>
<dbReference type="InterPro" id="IPR024983">
    <property type="entry name" value="CHAT_dom"/>
</dbReference>
<feature type="region of interest" description="Disordered" evidence="1">
    <location>
        <begin position="294"/>
        <end position="342"/>
    </location>
</feature>
<name>A0ABR1P0X2_DIAER</name>
<accession>A0ABR1P0X2</accession>
<dbReference type="Proteomes" id="UP001430848">
    <property type="component" value="Unassembled WGS sequence"/>
</dbReference>
<protein>
    <recommendedName>
        <fullName evidence="2">CHAT domain-containing protein</fullName>
    </recommendedName>
</protein>
<evidence type="ECO:0000313" key="3">
    <source>
        <dbReference type="EMBL" id="KAK7723042.1"/>
    </source>
</evidence>
<gene>
    <name evidence="3" type="ORF">SLS63_009071</name>
</gene>
<reference evidence="3 4" key="1">
    <citation type="submission" date="2024-02" db="EMBL/GenBank/DDBJ databases">
        <title>De novo assembly and annotation of 12 fungi associated with fruit tree decline syndrome in Ontario, Canada.</title>
        <authorList>
            <person name="Sulman M."/>
            <person name="Ellouze W."/>
            <person name="Ilyukhin E."/>
        </authorList>
    </citation>
    <scope>NUCLEOTIDE SEQUENCE [LARGE SCALE GENOMIC DNA]</scope>
    <source>
        <strain evidence="3 4">M169</strain>
    </source>
</reference>
<feature type="domain" description="CHAT" evidence="2">
    <location>
        <begin position="418"/>
        <end position="711"/>
    </location>
</feature>
<feature type="compositionally biased region" description="Basic and acidic residues" evidence="1">
    <location>
        <begin position="325"/>
        <end position="336"/>
    </location>
</feature>
<sequence>MEADEVPEPYRSSLKISITAMVWEDLGNKVLDRTYNVWIDDRPEVVSDLVPSDQTLDGMSSALLFELLPFACRMAMGVWMRNRQESRWLYRAHELARRMANMQCGFKWHRYESLMLLSYCYLHQGFYESEQGAGKDILGLLNEGCKLKHQALALLEKHIADGSKSERYDWKKKLVRDRLFLANNLVRKVIIQVRHAHTTMKSDVDGDIQAAIGLAKDVVNDGSRLTVENVTLLGTLSAWLIVLNETTAIETIILAAVKAFPNFIFKNLNQEDHVRQMTNLYMLGSQSELEAQLDFSSLSQQPQGTSSPNEKYLGPGPAQDTRAALTEERPAHRELSDPQLSPFGEQDLGHFRNYTVVVINTTWAPLGSHALIIRDGKIDNKPVPLPDAPQGQIEERLPLHAAGDCKLASRNSALDWVISSYIPSVKVLLELHRSRESHKVERALLVSVSDSGEHSSLVHSRSEVVAVKNKLERTLLNASDVQILHNPTKKDFIDLVKHSQIFHFAGHGQAHPVDPSQSYLVLPNKERLTGEDLVATGTTEARPWLAYLSACSTGRTYEERLMNESSHLNSAFLLAGFRHVVGTLWQVSDLHSQKLASLFYSNLEDTFTSVNGNGVALALNLATRQLRNKLAGQLDEANVRCGTALADRTDDVETYSKQPAPVVDDHIQYVDDAMRYLEDWRDLGSKRKNQKYGGKAPDKAYFTWTAYIHMGL</sequence>
<organism evidence="3 4">
    <name type="scientific">Diaporthe eres</name>
    <name type="common">Phomopsis oblonga</name>
    <dbReference type="NCBI Taxonomy" id="83184"/>
    <lineage>
        <taxon>Eukaryota</taxon>
        <taxon>Fungi</taxon>
        <taxon>Dikarya</taxon>
        <taxon>Ascomycota</taxon>
        <taxon>Pezizomycotina</taxon>
        <taxon>Sordariomycetes</taxon>
        <taxon>Sordariomycetidae</taxon>
        <taxon>Diaporthales</taxon>
        <taxon>Diaporthaceae</taxon>
        <taxon>Diaporthe</taxon>
        <taxon>Diaporthe eres species complex</taxon>
    </lineage>
</organism>
<comment type="caution">
    <text evidence="3">The sequence shown here is derived from an EMBL/GenBank/DDBJ whole genome shotgun (WGS) entry which is preliminary data.</text>
</comment>
<evidence type="ECO:0000313" key="4">
    <source>
        <dbReference type="Proteomes" id="UP001430848"/>
    </source>
</evidence>
<keyword evidence="4" id="KW-1185">Reference proteome</keyword>
<dbReference type="Pfam" id="PF12770">
    <property type="entry name" value="CHAT"/>
    <property type="match status" value="1"/>
</dbReference>
<dbReference type="EMBL" id="JAKNSF020000063">
    <property type="protein sequence ID" value="KAK7723042.1"/>
    <property type="molecule type" value="Genomic_DNA"/>
</dbReference>
<evidence type="ECO:0000259" key="2">
    <source>
        <dbReference type="Pfam" id="PF12770"/>
    </source>
</evidence>
<proteinExistence type="predicted"/>